<dbReference type="OrthoDB" id="111294at2"/>
<dbReference type="InterPro" id="IPR000719">
    <property type="entry name" value="Prot_kinase_dom"/>
</dbReference>
<dbReference type="FunFam" id="1.10.510.10:FF:000021">
    <property type="entry name" value="Serine/threonine protein kinase"/>
    <property type="match status" value="1"/>
</dbReference>
<dbReference type="InterPro" id="IPR008271">
    <property type="entry name" value="Ser/Thr_kinase_AS"/>
</dbReference>
<protein>
    <recommendedName>
        <fullName evidence="1">non-specific serine/threonine protein kinase</fullName>
        <ecNumber evidence="1">2.7.11.1</ecNumber>
    </recommendedName>
</protein>
<evidence type="ECO:0000259" key="8">
    <source>
        <dbReference type="PROSITE" id="PS50011"/>
    </source>
</evidence>
<keyword evidence="2 9" id="KW-0723">Serine/threonine-protein kinase</keyword>
<dbReference type="Gene3D" id="3.30.200.20">
    <property type="entry name" value="Phosphorylase Kinase, domain 1"/>
    <property type="match status" value="1"/>
</dbReference>
<reference evidence="9 10" key="1">
    <citation type="journal article" date="2018" name="Front. Microbiol.">
        <title>Hydrolytic Capabilities as a Key to Environmental Success: Chitinolytic and Cellulolytic Acidobacteria From Acidic Sub-arctic Soils and Boreal Peatlands.</title>
        <authorList>
            <person name="Belova S.E."/>
            <person name="Ravin N.V."/>
            <person name="Pankratov T.A."/>
            <person name="Rakitin A.L."/>
            <person name="Ivanova A.A."/>
            <person name="Beletsky A.V."/>
            <person name="Mardanov A.V."/>
            <person name="Sinninghe Damste J.S."/>
            <person name="Dedysh S.N."/>
        </authorList>
    </citation>
    <scope>NUCLEOTIDE SEQUENCE [LARGE SCALE GENOMIC DNA]</scope>
    <source>
        <strain evidence="9 10">SBC82</strain>
    </source>
</reference>
<proteinExistence type="predicted"/>
<dbReference type="EMBL" id="CP030840">
    <property type="protein sequence ID" value="AXC15055.1"/>
    <property type="molecule type" value="Genomic_DNA"/>
</dbReference>
<dbReference type="GO" id="GO:0005524">
    <property type="term" value="F:ATP binding"/>
    <property type="evidence" value="ECO:0007669"/>
    <property type="project" value="UniProtKB-KW"/>
</dbReference>
<evidence type="ECO:0000256" key="1">
    <source>
        <dbReference type="ARBA" id="ARBA00012513"/>
    </source>
</evidence>
<name>A0A2Z5G8S1_9BACT</name>
<feature type="compositionally biased region" description="Low complexity" evidence="7">
    <location>
        <begin position="296"/>
        <end position="307"/>
    </location>
</feature>
<dbReference type="SUPFAM" id="SSF56112">
    <property type="entry name" value="Protein kinase-like (PK-like)"/>
    <property type="match status" value="1"/>
</dbReference>
<sequence length="376" mass="40766">MSFSVGDRIGEYEVVGTLGSGGIGQVYQVRHAISNRAEAMKVLLTDRAGTEEISERFLREIRVLASLDHPNIAGLHTAFHHQGQLVMIMEFVEGMTLRTKLGQGSIMMSQSLDYLRQILAGLAYAHRRGIVHRDIKPANIMVTPDERIKLLDFGLAFQGLRSDITRTGLILGSLHYMSPEQVMGERVDARSDIYSVGVTLYQLLTGRVPIDGFGEYAIASGHLKNTPEDPTSINPNIPSQLAAMVMKALAKAPEERFQTAQAFYDALGSLNSDETMSLLPTPALNREAHDSEARKTGATAQPAGAATGTRTLSGASVLAAVSRELAHYIGPIAKVVVNRAAKQAATLDELYALIGGEIGAETERKTFMATRQKYSV</sequence>
<dbReference type="AlphaFoldDB" id="A0A2Z5G8S1"/>
<dbReference type="SMART" id="SM00220">
    <property type="entry name" value="S_TKc"/>
    <property type="match status" value="1"/>
</dbReference>
<accession>A0A2Z5G8S1</accession>
<evidence type="ECO:0000256" key="4">
    <source>
        <dbReference type="ARBA" id="ARBA00022741"/>
    </source>
</evidence>
<gene>
    <name evidence="9" type="ORF">ACPOL_5809</name>
</gene>
<dbReference type="Pfam" id="PF26309">
    <property type="entry name" value="DUF8082"/>
    <property type="match status" value="1"/>
</dbReference>
<dbReference type="InterPro" id="IPR011009">
    <property type="entry name" value="Kinase-like_dom_sf"/>
</dbReference>
<dbReference type="Proteomes" id="UP000253606">
    <property type="component" value="Chromosome"/>
</dbReference>
<dbReference type="Gene3D" id="1.10.510.10">
    <property type="entry name" value="Transferase(Phosphotransferase) domain 1"/>
    <property type="match status" value="1"/>
</dbReference>
<feature type="region of interest" description="Disordered" evidence="7">
    <location>
        <begin position="287"/>
        <end position="307"/>
    </location>
</feature>
<keyword evidence="5 9" id="KW-0418">Kinase</keyword>
<evidence type="ECO:0000256" key="6">
    <source>
        <dbReference type="ARBA" id="ARBA00022840"/>
    </source>
</evidence>
<evidence type="ECO:0000313" key="10">
    <source>
        <dbReference type="Proteomes" id="UP000253606"/>
    </source>
</evidence>
<dbReference type="GO" id="GO:0004674">
    <property type="term" value="F:protein serine/threonine kinase activity"/>
    <property type="evidence" value="ECO:0007669"/>
    <property type="project" value="UniProtKB-KW"/>
</dbReference>
<keyword evidence="4" id="KW-0547">Nucleotide-binding</keyword>
<dbReference type="PANTHER" id="PTHR43289">
    <property type="entry name" value="MITOGEN-ACTIVATED PROTEIN KINASE KINASE KINASE 20-RELATED"/>
    <property type="match status" value="1"/>
</dbReference>
<dbReference type="PROSITE" id="PS50011">
    <property type="entry name" value="PROTEIN_KINASE_DOM"/>
    <property type="match status" value="1"/>
</dbReference>
<organism evidence="9 10">
    <name type="scientific">Acidisarcina polymorpha</name>
    <dbReference type="NCBI Taxonomy" id="2211140"/>
    <lineage>
        <taxon>Bacteria</taxon>
        <taxon>Pseudomonadati</taxon>
        <taxon>Acidobacteriota</taxon>
        <taxon>Terriglobia</taxon>
        <taxon>Terriglobales</taxon>
        <taxon>Acidobacteriaceae</taxon>
        <taxon>Acidisarcina</taxon>
    </lineage>
</organism>
<feature type="domain" description="Protein kinase" evidence="8">
    <location>
        <begin position="12"/>
        <end position="267"/>
    </location>
</feature>
<dbReference type="Pfam" id="PF00069">
    <property type="entry name" value="Pkinase"/>
    <property type="match status" value="1"/>
</dbReference>
<dbReference type="PROSITE" id="PS00108">
    <property type="entry name" value="PROTEIN_KINASE_ST"/>
    <property type="match status" value="1"/>
</dbReference>
<dbReference type="CDD" id="cd14014">
    <property type="entry name" value="STKc_PknB_like"/>
    <property type="match status" value="1"/>
</dbReference>
<evidence type="ECO:0000256" key="2">
    <source>
        <dbReference type="ARBA" id="ARBA00022527"/>
    </source>
</evidence>
<keyword evidence="6" id="KW-0067">ATP-binding</keyword>
<keyword evidence="10" id="KW-1185">Reference proteome</keyword>
<dbReference type="InterPro" id="IPR058395">
    <property type="entry name" value="DUF8082"/>
</dbReference>
<dbReference type="KEGG" id="abas:ACPOL_5809"/>
<dbReference type="EC" id="2.7.11.1" evidence="1"/>
<evidence type="ECO:0000256" key="7">
    <source>
        <dbReference type="SAM" id="MobiDB-lite"/>
    </source>
</evidence>
<evidence type="ECO:0000256" key="5">
    <source>
        <dbReference type="ARBA" id="ARBA00022777"/>
    </source>
</evidence>
<dbReference type="PANTHER" id="PTHR43289:SF6">
    <property type="entry name" value="SERINE_THREONINE-PROTEIN KINASE NEKL-3"/>
    <property type="match status" value="1"/>
</dbReference>
<evidence type="ECO:0000256" key="3">
    <source>
        <dbReference type="ARBA" id="ARBA00022679"/>
    </source>
</evidence>
<evidence type="ECO:0000313" key="9">
    <source>
        <dbReference type="EMBL" id="AXC15055.1"/>
    </source>
</evidence>
<keyword evidence="3" id="KW-0808">Transferase</keyword>
<dbReference type="RefSeq" id="WP_114209701.1">
    <property type="nucleotide sequence ID" value="NZ_CP030840.1"/>
</dbReference>